<evidence type="ECO:0000313" key="8">
    <source>
        <dbReference type="Proteomes" id="UP000539175"/>
    </source>
</evidence>
<dbReference type="GO" id="GO:0003700">
    <property type="term" value="F:DNA-binding transcription factor activity"/>
    <property type="evidence" value="ECO:0007669"/>
    <property type="project" value="InterPro"/>
</dbReference>
<keyword evidence="4 7" id="KW-0238">DNA-binding</keyword>
<gene>
    <name evidence="7" type="ORF">FHS74_001284</name>
</gene>
<dbReference type="GO" id="GO:0003677">
    <property type="term" value="F:DNA binding"/>
    <property type="evidence" value="ECO:0007669"/>
    <property type="project" value="UniProtKB-KW"/>
</dbReference>
<dbReference type="InterPro" id="IPR039422">
    <property type="entry name" value="MarR/SlyA-like"/>
</dbReference>
<dbReference type="GO" id="GO:0005737">
    <property type="term" value="C:cytoplasm"/>
    <property type="evidence" value="ECO:0007669"/>
    <property type="project" value="UniProtKB-SubCell"/>
</dbReference>
<evidence type="ECO:0000256" key="2">
    <source>
        <dbReference type="ARBA" id="ARBA00022490"/>
    </source>
</evidence>
<feature type="domain" description="HTH marR-type" evidence="6">
    <location>
        <begin position="63"/>
        <end position="200"/>
    </location>
</feature>
<comment type="caution">
    <text evidence="7">The sequence shown here is derived from an EMBL/GenBank/DDBJ whole genome shotgun (WGS) entry which is preliminary data.</text>
</comment>
<keyword evidence="2" id="KW-0963">Cytoplasm</keyword>
<dbReference type="PROSITE" id="PS50995">
    <property type="entry name" value="HTH_MARR_2"/>
    <property type="match status" value="1"/>
</dbReference>
<keyword evidence="3" id="KW-0805">Transcription regulation</keyword>
<organism evidence="7 8">
    <name type="scientific">Nitrospirillum iridis</name>
    <dbReference type="NCBI Taxonomy" id="765888"/>
    <lineage>
        <taxon>Bacteria</taxon>
        <taxon>Pseudomonadati</taxon>
        <taxon>Pseudomonadota</taxon>
        <taxon>Alphaproteobacteria</taxon>
        <taxon>Rhodospirillales</taxon>
        <taxon>Azospirillaceae</taxon>
        <taxon>Nitrospirillum</taxon>
    </lineage>
</organism>
<reference evidence="7 8" key="1">
    <citation type="submission" date="2020-08" db="EMBL/GenBank/DDBJ databases">
        <title>Genomic Encyclopedia of Type Strains, Phase IV (KMG-IV): sequencing the most valuable type-strain genomes for metagenomic binning, comparative biology and taxonomic classification.</title>
        <authorList>
            <person name="Goeker M."/>
        </authorList>
    </citation>
    <scope>NUCLEOTIDE SEQUENCE [LARGE SCALE GENOMIC DNA]</scope>
    <source>
        <strain evidence="7 8">DSM 22198</strain>
    </source>
</reference>
<dbReference type="AlphaFoldDB" id="A0A7X0EDT3"/>
<evidence type="ECO:0000256" key="1">
    <source>
        <dbReference type="ARBA" id="ARBA00004496"/>
    </source>
</evidence>
<evidence type="ECO:0000256" key="5">
    <source>
        <dbReference type="ARBA" id="ARBA00023163"/>
    </source>
</evidence>
<dbReference type="PRINTS" id="PR00598">
    <property type="entry name" value="HTHMARR"/>
</dbReference>
<dbReference type="Gene3D" id="1.10.10.10">
    <property type="entry name" value="Winged helix-like DNA-binding domain superfamily/Winged helix DNA-binding domain"/>
    <property type="match status" value="1"/>
</dbReference>
<proteinExistence type="predicted"/>
<dbReference type="PANTHER" id="PTHR33164:SF5">
    <property type="entry name" value="ORGANIC HYDROPEROXIDE RESISTANCE TRANSCRIPTIONAL REGULATOR"/>
    <property type="match status" value="1"/>
</dbReference>
<dbReference type="CDD" id="cd00090">
    <property type="entry name" value="HTH_ARSR"/>
    <property type="match status" value="1"/>
</dbReference>
<evidence type="ECO:0000256" key="4">
    <source>
        <dbReference type="ARBA" id="ARBA00023125"/>
    </source>
</evidence>
<accession>A0A7X0EDT3</accession>
<dbReference type="InterPro" id="IPR011991">
    <property type="entry name" value="ArsR-like_HTH"/>
</dbReference>
<dbReference type="FunFam" id="1.10.10.10:FF:000163">
    <property type="entry name" value="MarR family transcriptional regulator"/>
    <property type="match status" value="1"/>
</dbReference>
<dbReference type="RefSeq" id="WP_343066866.1">
    <property type="nucleotide sequence ID" value="NZ_JACIIZ010000003.1"/>
</dbReference>
<evidence type="ECO:0000313" key="7">
    <source>
        <dbReference type="EMBL" id="MBB6250739.1"/>
    </source>
</evidence>
<dbReference type="EMBL" id="JACIIZ010000003">
    <property type="protein sequence ID" value="MBB6250739.1"/>
    <property type="molecule type" value="Genomic_DNA"/>
</dbReference>
<dbReference type="InterPro" id="IPR000835">
    <property type="entry name" value="HTH_MarR-typ"/>
</dbReference>
<dbReference type="SMART" id="SM00347">
    <property type="entry name" value="HTH_MARR"/>
    <property type="match status" value="1"/>
</dbReference>
<sequence>MIDMRKLIVHNLSWGATLAVASARYAGVPEEEGVMAQDVRPQGMDQTGTEEVGAGADAAALLRDQLCFSIYSAAHLFNRTYKPLLERVGLTYPQYLVMLVLWSGDGITVKEIGAQLDLDSGTLTPLLKRLEVAGLVSRQRDPRNERLVRVTLTDAGRALHTRVGTVQRAIFCATGMSVDGLKSLKGQVDGLRAALQAHLGPADAED</sequence>
<protein>
    <submittedName>
        <fullName evidence="7">DNA-binding MarR family transcriptional regulator</fullName>
    </submittedName>
</protein>
<name>A0A7X0EDT3_9PROT</name>
<evidence type="ECO:0000256" key="3">
    <source>
        <dbReference type="ARBA" id="ARBA00023015"/>
    </source>
</evidence>
<evidence type="ECO:0000259" key="6">
    <source>
        <dbReference type="PROSITE" id="PS50995"/>
    </source>
</evidence>
<dbReference type="Pfam" id="PF22381">
    <property type="entry name" value="Staph_reg_Sar_Rot"/>
    <property type="match status" value="1"/>
</dbReference>
<keyword evidence="5" id="KW-0804">Transcription</keyword>
<dbReference type="InterPro" id="IPR055166">
    <property type="entry name" value="Transc_reg_Sar_Rot_HTH"/>
</dbReference>
<dbReference type="SUPFAM" id="SSF46785">
    <property type="entry name" value="Winged helix' DNA-binding domain"/>
    <property type="match status" value="1"/>
</dbReference>
<dbReference type="PANTHER" id="PTHR33164">
    <property type="entry name" value="TRANSCRIPTIONAL REGULATOR, MARR FAMILY"/>
    <property type="match status" value="1"/>
</dbReference>
<dbReference type="InterPro" id="IPR036388">
    <property type="entry name" value="WH-like_DNA-bd_sf"/>
</dbReference>
<keyword evidence="8" id="KW-1185">Reference proteome</keyword>
<dbReference type="GO" id="GO:0006950">
    <property type="term" value="P:response to stress"/>
    <property type="evidence" value="ECO:0007669"/>
    <property type="project" value="TreeGrafter"/>
</dbReference>
<comment type="subcellular location">
    <subcellularLocation>
        <location evidence="1">Cytoplasm</location>
    </subcellularLocation>
</comment>
<dbReference type="Proteomes" id="UP000539175">
    <property type="component" value="Unassembled WGS sequence"/>
</dbReference>
<dbReference type="InterPro" id="IPR036390">
    <property type="entry name" value="WH_DNA-bd_sf"/>
</dbReference>